<evidence type="ECO:0000256" key="1">
    <source>
        <dbReference type="ARBA" id="ARBA00022649"/>
    </source>
</evidence>
<evidence type="ECO:0000256" key="3">
    <source>
        <dbReference type="ARBA" id="ARBA00022801"/>
    </source>
</evidence>
<reference evidence="5" key="1">
    <citation type="submission" date="2022-06" db="EMBL/GenBank/DDBJ databases">
        <title>Aquibacillus sp. a new bacterium isolated from soil saline samples.</title>
        <authorList>
            <person name="Galisteo C."/>
            <person name="De La Haba R."/>
            <person name="Sanchez-Porro C."/>
            <person name="Ventosa A."/>
        </authorList>
    </citation>
    <scope>NUCLEOTIDE SEQUENCE</scope>
    <source>
        <strain evidence="5">JCM 12387</strain>
    </source>
</reference>
<comment type="similarity">
    <text evidence="4">Belongs to the HepT RNase toxin family.</text>
</comment>
<protein>
    <submittedName>
        <fullName evidence="5">DUF86 domain-containing protein</fullName>
    </submittedName>
</protein>
<dbReference type="Pfam" id="PF01934">
    <property type="entry name" value="HepT-like"/>
    <property type="match status" value="1"/>
</dbReference>
<dbReference type="EMBL" id="JAMQJZ010000005">
    <property type="protein sequence ID" value="MDC3420363.1"/>
    <property type="molecule type" value="Genomic_DNA"/>
</dbReference>
<dbReference type="Gene3D" id="1.20.120.580">
    <property type="entry name" value="bsu32300-like"/>
    <property type="match status" value="1"/>
</dbReference>
<evidence type="ECO:0000313" key="5">
    <source>
        <dbReference type="EMBL" id="MDC3420363.1"/>
    </source>
</evidence>
<evidence type="ECO:0000256" key="4">
    <source>
        <dbReference type="ARBA" id="ARBA00024207"/>
    </source>
</evidence>
<evidence type="ECO:0000313" key="6">
    <source>
        <dbReference type="Proteomes" id="UP001145072"/>
    </source>
</evidence>
<accession>A0A9X3WKM7</accession>
<evidence type="ECO:0000256" key="2">
    <source>
        <dbReference type="ARBA" id="ARBA00022722"/>
    </source>
</evidence>
<gene>
    <name evidence="5" type="ORF">NC661_08295</name>
</gene>
<dbReference type="GO" id="GO:0110001">
    <property type="term" value="C:toxin-antitoxin complex"/>
    <property type="evidence" value="ECO:0007669"/>
    <property type="project" value="InterPro"/>
</dbReference>
<proteinExistence type="inferred from homology"/>
<dbReference type="AlphaFoldDB" id="A0A9X3WKM7"/>
<comment type="caution">
    <text evidence="5">The sequence shown here is derived from an EMBL/GenBank/DDBJ whole genome shotgun (WGS) entry which is preliminary data.</text>
</comment>
<keyword evidence="2" id="KW-0540">Nuclease</keyword>
<dbReference type="PANTHER" id="PTHR33397:SF5">
    <property type="entry name" value="RNASE YUTE-RELATED"/>
    <property type="match status" value="1"/>
</dbReference>
<organism evidence="5 6">
    <name type="scientific">Aquibacillus koreensis</name>
    <dbReference type="NCBI Taxonomy" id="279446"/>
    <lineage>
        <taxon>Bacteria</taxon>
        <taxon>Bacillati</taxon>
        <taxon>Bacillota</taxon>
        <taxon>Bacilli</taxon>
        <taxon>Bacillales</taxon>
        <taxon>Bacillaceae</taxon>
        <taxon>Aquibacillus</taxon>
    </lineage>
</organism>
<dbReference type="GO" id="GO:0004540">
    <property type="term" value="F:RNA nuclease activity"/>
    <property type="evidence" value="ECO:0007669"/>
    <property type="project" value="InterPro"/>
</dbReference>
<sequence>MYFVDRGQIERTLLYMEGLMQELTSQEFNSQVEKFGFERMIHMTIESMLDVGNLMIDGFIMRDPGSFDDIIDILVDERVIPDDQSDNFKEIIALRKILVKEYLSINHQVLMDTIRKNQATLEEFSSHIRVYLDNEMGVANTFSN</sequence>
<dbReference type="RefSeq" id="WP_259868990.1">
    <property type="nucleotide sequence ID" value="NZ_JAMQJZ010000005.1"/>
</dbReference>
<keyword evidence="3" id="KW-0378">Hydrolase</keyword>
<keyword evidence="6" id="KW-1185">Reference proteome</keyword>
<dbReference type="InterPro" id="IPR052379">
    <property type="entry name" value="Type_VII_TA_RNase"/>
</dbReference>
<dbReference type="GO" id="GO:0016787">
    <property type="term" value="F:hydrolase activity"/>
    <property type="evidence" value="ECO:0007669"/>
    <property type="project" value="UniProtKB-KW"/>
</dbReference>
<dbReference type="PANTHER" id="PTHR33397">
    <property type="entry name" value="UPF0331 PROTEIN YUTE"/>
    <property type="match status" value="1"/>
</dbReference>
<name>A0A9X3WKM7_9BACI</name>
<dbReference type="Proteomes" id="UP001145072">
    <property type="component" value="Unassembled WGS sequence"/>
</dbReference>
<dbReference type="InterPro" id="IPR008201">
    <property type="entry name" value="HepT-like"/>
</dbReference>
<dbReference type="InterPro" id="IPR037038">
    <property type="entry name" value="HepT-like_sf"/>
</dbReference>
<keyword evidence="1" id="KW-1277">Toxin-antitoxin system</keyword>